<proteinExistence type="predicted"/>
<evidence type="ECO:0000313" key="2">
    <source>
        <dbReference type="EMBL" id="CAL4161342.1"/>
    </source>
</evidence>
<evidence type="ECO:0000313" key="3">
    <source>
        <dbReference type="Proteomes" id="UP001497623"/>
    </source>
</evidence>
<keyword evidence="3" id="KW-1185">Reference proteome</keyword>
<name>A0AAV2S6X8_MEGNR</name>
<gene>
    <name evidence="2" type="ORF">MNOR_LOCUS32623</name>
</gene>
<accession>A0AAV2S6X8</accession>
<organism evidence="2 3">
    <name type="scientific">Meganyctiphanes norvegica</name>
    <name type="common">Northern krill</name>
    <name type="synonym">Thysanopoda norvegica</name>
    <dbReference type="NCBI Taxonomy" id="48144"/>
    <lineage>
        <taxon>Eukaryota</taxon>
        <taxon>Metazoa</taxon>
        <taxon>Ecdysozoa</taxon>
        <taxon>Arthropoda</taxon>
        <taxon>Crustacea</taxon>
        <taxon>Multicrustacea</taxon>
        <taxon>Malacostraca</taxon>
        <taxon>Eumalacostraca</taxon>
        <taxon>Eucarida</taxon>
        <taxon>Euphausiacea</taxon>
        <taxon>Euphausiidae</taxon>
        <taxon>Meganyctiphanes</taxon>
    </lineage>
</organism>
<dbReference type="Proteomes" id="UP001497623">
    <property type="component" value="Unassembled WGS sequence"/>
</dbReference>
<reference evidence="2 3" key="1">
    <citation type="submission" date="2024-05" db="EMBL/GenBank/DDBJ databases">
        <authorList>
            <person name="Wallberg A."/>
        </authorList>
    </citation>
    <scope>NUCLEOTIDE SEQUENCE [LARGE SCALE GENOMIC DNA]</scope>
</reference>
<feature type="non-terminal residue" evidence="2">
    <location>
        <position position="125"/>
    </location>
</feature>
<evidence type="ECO:0000256" key="1">
    <source>
        <dbReference type="SAM" id="Coils"/>
    </source>
</evidence>
<feature type="coiled-coil region" evidence="1">
    <location>
        <begin position="85"/>
        <end position="115"/>
    </location>
</feature>
<keyword evidence="1" id="KW-0175">Coiled coil</keyword>
<protein>
    <submittedName>
        <fullName evidence="2">Uncharacterized protein</fullName>
    </submittedName>
</protein>
<comment type="caution">
    <text evidence="2">The sequence shown here is derived from an EMBL/GenBank/DDBJ whole genome shotgun (WGS) entry which is preliminary data.</text>
</comment>
<dbReference type="AlphaFoldDB" id="A0AAV2S6X8"/>
<dbReference type="EMBL" id="CAXKWB010044783">
    <property type="protein sequence ID" value="CAL4161342.1"/>
    <property type="molecule type" value="Genomic_DNA"/>
</dbReference>
<sequence>MSSRIFRGLFRGHDFFEDIFEDIFEDFLEDLLFRINMISNSDKMIQEKKFLKKHSNVREHFCNKKTLCKLFKKALTKHKNFHFFCKRHESSMEKLEKEQETKRESINKIQQQMQQILLKAAATQK</sequence>